<keyword evidence="1 4" id="KW-0378">Hydrolase</keyword>
<name>A0A2N3IF57_9BACT</name>
<dbReference type="InterPro" id="IPR002641">
    <property type="entry name" value="PNPLA_dom"/>
</dbReference>
<dbReference type="Gene3D" id="3.40.1090.10">
    <property type="entry name" value="Cytosolic phospholipase A2 catalytic domain"/>
    <property type="match status" value="2"/>
</dbReference>
<feature type="short sequence motif" description="GXGXXG" evidence="4">
    <location>
        <begin position="23"/>
        <end position="28"/>
    </location>
</feature>
<dbReference type="AlphaFoldDB" id="A0A2N3IF57"/>
<evidence type="ECO:0000256" key="3">
    <source>
        <dbReference type="ARBA" id="ARBA00023098"/>
    </source>
</evidence>
<evidence type="ECO:0000256" key="2">
    <source>
        <dbReference type="ARBA" id="ARBA00022963"/>
    </source>
</evidence>
<feature type="active site" description="Nucleophile" evidence="4">
    <location>
        <position position="52"/>
    </location>
</feature>
<dbReference type="SUPFAM" id="SSF52151">
    <property type="entry name" value="FabD/lysophospholipase-like"/>
    <property type="match status" value="1"/>
</dbReference>
<dbReference type="Proteomes" id="UP000233387">
    <property type="component" value="Unassembled WGS sequence"/>
</dbReference>
<evidence type="ECO:0000313" key="7">
    <source>
        <dbReference type="Proteomes" id="UP000233387"/>
    </source>
</evidence>
<dbReference type="PANTHER" id="PTHR14226">
    <property type="entry name" value="NEUROPATHY TARGET ESTERASE/SWISS CHEESE D.MELANOGASTER"/>
    <property type="match status" value="1"/>
</dbReference>
<dbReference type="Pfam" id="PF01734">
    <property type="entry name" value="Patatin"/>
    <property type="match status" value="1"/>
</dbReference>
<accession>A0A2N3IF57</accession>
<keyword evidence="3 4" id="KW-0443">Lipid metabolism</keyword>
<feature type="short sequence motif" description="GXSXG" evidence="4">
    <location>
        <begin position="50"/>
        <end position="54"/>
    </location>
</feature>
<dbReference type="PROSITE" id="PS51635">
    <property type="entry name" value="PNPLA"/>
    <property type="match status" value="1"/>
</dbReference>
<dbReference type="GO" id="GO:0016042">
    <property type="term" value="P:lipid catabolic process"/>
    <property type="evidence" value="ECO:0007669"/>
    <property type="project" value="UniProtKB-UniRule"/>
</dbReference>
<dbReference type="CDD" id="cd07205">
    <property type="entry name" value="Pat_PNPLA6_PNPLA7_NTE1_like"/>
    <property type="match status" value="1"/>
</dbReference>
<feature type="active site" description="Proton acceptor" evidence="4">
    <location>
        <position position="163"/>
    </location>
</feature>
<evidence type="ECO:0000256" key="1">
    <source>
        <dbReference type="ARBA" id="ARBA00022801"/>
    </source>
</evidence>
<comment type="caution">
    <text evidence="6">The sequence shown here is derived from an EMBL/GenBank/DDBJ whole genome shotgun (WGS) entry which is preliminary data.</text>
</comment>
<dbReference type="GO" id="GO:0016787">
    <property type="term" value="F:hydrolase activity"/>
    <property type="evidence" value="ECO:0007669"/>
    <property type="project" value="UniProtKB-UniRule"/>
</dbReference>
<proteinExistence type="predicted"/>
<sequence length="259" mass="29459">MHNLLFLALFAFMKKKIGLTLSGGGARGFAHLGLLKVLEEQKIEVDVLSGTSMGALVGAFWAKGYPAEQILEILKKFTLTSLLQLNFRKGLLNYQKVRKILEKYFPENDFGALQKPFWIACTDLISIQTIYFSENQLLEPLIGSITIPPLARPVIWQNYELIDGGILDNIPAQIIREKCDTLIISHCNVPLKARSKSLVQAFEQMFVAAVSKFALQAQHIADIWFEPPAMKYFRFRDFKKADEIFEVGYQHAKQIFTEK</sequence>
<dbReference type="PANTHER" id="PTHR14226:SF29">
    <property type="entry name" value="NEUROPATHY TARGET ESTERASE SWS"/>
    <property type="match status" value="1"/>
</dbReference>
<evidence type="ECO:0000259" key="5">
    <source>
        <dbReference type="PROSITE" id="PS51635"/>
    </source>
</evidence>
<evidence type="ECO:0000256" key="4">
    <source>
        <dbReference type="PROSITE-ProRule" id="PRU01161"/>
    </source>
</evidence>
<feature type="domain" description="PNPLA" evidence="5">
    <location>
        <begin position="19"/>
        <end position="176"/>
    </location>
</feature>
<reference evidence="6 7" key="1">
    <citation type="submission" date="2017-06" db="EMBL/GenBank/DDBJ databases">
        <title>Raineya orbicola gen. nov., sp. nov. a slightly thermophilic bacterium of the phylum Bacteroidetes and the description of Raineyaceae fam. nov.</title>
        <authorList>
            <person name="Albuquerque L."/>
            <person name="Polonia A.R.M."/>
            <person name="Barroso C."/>
            <person name="Froufe H.J.C."/>
            <person name="Lage O."/>
            <person name="Lobo-Da-Cunha A."/>
            <person name="Egas C."/>
            <person name="Da Costa M.S."/>
        </authorList>
    </citation>
    <scope>NUCLEOTIDE SEQUENCE [LARGE SCALE GENOMIC DNA]</scope>
    <source>
        <strain evidence="6 7">SPSPC-11</strain>
    </source>
</reference>
<dbReference type="InterPro" id="IPR050301">
    <property type="entry name" value="NTE"/>
</dbReference>
<evidence type="ECO:0000313" key="6">
    <source>
        <dbReference type="EMBL" id="PKQ68937.1"/>
    </source>
</evidence>
<protein>
    <submittedName>
        <fullName evidence="6">Putative esterase of the alpha-beta hydrolase superfamily</fullName>
    </submittedName>
</protein>
<gene>
    <name evidence="6" type="ORF">Rain11_1470</name>
</gene>
<keyword evidence="7" id="KW-1185">Reference proteome</keyword>
<organism evidence="6 7">
    <name type="scientific">Raineya orbicola</name>
    <dbReference type="NCBI Taxonomy" id="2016530"/>
    <lineage>
        <taxon>Bacteria</taxon>
        <taxon>Pseudomonadati</taxon>
        <taxon>Bacteroidota</taxon>
        <taxon>Cytophagia</taxon>
        <taxon>Cytophagales</taxon>
        <taxon>Raineyaceae</taxon>
        <taxon>Raineya</taxon>
    </lineage>
</organism>
<dbReference type="InterPro" id="IPR016035">
    <property type="entry name" value="Acyl_Trfase/lysoPLipase"/>
</dbReference>
<dbReference type="EMBL" id="NKXO01000021">
    <property type="protein sequence ID" value="PKQ68937.1"/>
    <property type="molecule type" value="Genomic_DNA"/>
</dbReference>
<keyword evidence="2 4" id="KW-0442">Lipid degradation</keyword>
<feature type="short sequence motif" description="DGA/G" evidence="4">
    <location>
        <begin position="163"/>
        <end position="165"/>
    </location>
</feature>